<dbReference type="EMBL" id="MT144690">
    <property type="protein sequence ID" value="QJH97532.1"/>
    <property type="molecule type" value="Genomic_DNA"/>
</dbReference>
<dbReference type="AlphaFoldDB" id="A0A6M3XIF1"/>
<evidence type="ECO:0000313" key="1">
    <source>
        <dbReference type="EMBL" id="QJH97532.1"/>
    </source>
</evidence>
<organism evidence="1">
    <name type="scientific">viral metagenome</name>
    <dbReference type="NCBI Taxonomy" id="1070528"/>
    <lineage>
        <taxon>unclassified sequences</taxon>
        <taxon>metagenomes</taxon>
        <taxon>organismal metagenomes</taxon>
    </lineage>
</organism>
<accession>A0A6M3XIF1</accession>
<sequence>MATEPLRQKLTRLVNNWEEIYVSPDKVTTVKFESLLEAAQVEYIKSWLEQYEIEEKKVLDTD</sequence>
<reference evidence="1" key="1">
    <citation type="submission" date="2020-03" db="EMBL/GenBank/DDBJ databases">
        <title>The deep terrestrial virosphere.</title>
        <authorList>
            <person name="Holmfeldt K."/>
            <person name="Nilsson E."/>
            <person name="Simone D."/>
            <person name="Lopez-Fernandez M."/>
            <person name="Wu X."/>
            <person name="de Brujin I."/>
            <person name="Lundin D."/>
            <person name="Andersson A."/>
            <person name="Bertilsson S."/>
            <person name="Dopson M."/>
        </authorList>
    </citation>
    <scope>NUCLEOTIDE SEQUENCE</scope>
    <source>
        <strain evidence="1">TM448B01027</strain>
    </source>
</reference>
<name>A0A6M3XIF1_9ZZZZ</name>
<proteinExistence type="predicted"/>
<protein>
    <submittedName>
        <fullName evidence="1">Uncharacterized protein</fullName>
    </submittedName>
</protein>
<gene>
    <name evidence="1" type="ORF">TM448B01027_0013</name>
</gene>